<evidence type="ECO:0000256" key="3">
    <source>
        <dbReference type="ARBA" id="ARBA00022598"/>
    </source>
</evidence>
<dbReference type="EMBL" id="BOMW01000050">
    <property type="protein sequence ID" value="GIF07501.1"/>
    <property type="molecule type" value="Genomic_DNA"/>
</dbReference>
<evidence type="ECO:0000313" key="11">
    <source>
        <dbReference type="Proteomes" id="UP000629619"/>
    </source>
</evidence>
<accession>A0A919NAV6</accession>
<evidence type="ECO:0000256" key="7">
    <source>
        <dbReference type="ARBA" id="ARBA00023146"/>
    </source>
</evidence>
<evidence type="ECO:0000256" key="4">
    <source>
        <dbReference type="ARBA" id="ARBA00022741"/>
    </source>
</evidence>
<dbReference type="PANTHER" id="PTHR43766">
    <property type="entry name" value="TRYPTOPHAN--TRNA LIGASE, MITOCHONDRIAL"/>
    <property type="match status" value="1"/>
</dbReference>
<evidence type="ECO:0000256" key="5">
    <source>
        <dbReference type="ARBA" id="ARBA00022840"/>
    </source>
</evidence>
<evidence type="ECO:0000256" key="9">
    <source>
        <dbReference type="RuleBase" id="RU363036"/>
    </source>
</evidence>
<name>A0A919NAV6_9ACTN</name>
<organism evidence="10 11">
    <name type="scientific">Actinoplanes siamensis</name>
    <dbReference type="NCBI Taxonomy" id="1223317"/>
    <lineage>
        <taxon>Bacteria</taxon>
        <taxon>Bacillati</taxon>
        <taxon>Actinomycetota</taxon>
        <taxon>Actinomycetes</taxon>
        <taxon>Micromonosporales</taxon>
        <taxon>Micromonosporaceae</taxon>
        <taxon>Actinoplanes</taxon>
    </lineage>
</organism>
<sequence length="331" mass="35284">MTTTVTAAPTRTRRLSGFQPTGRLHLGNLLGALRPLIAAQGAAESIALIADLHAMTVEHHPAAVRAFALEQATVMLAAGVDPQRTPIVLQSQVREHTELHYLLECVATHGEAARMIQFKEKSAAGGQVRLSLLTYPVLMAADILLYDAAQVPVGEDQNQHLELARTLAVRFNTKYGATFTVPEGVRPDSAARIMDLADPSAKMGKSNGSGAGRIGLLDPPEVIRRTIARAATDTVGVVRRDRERQPGVTNLIGILTEITGREPSDRTSYAALKREVNDAVQDLLAPIRARHAELSANPDLVRGVLAAGAEKVRPIAAATVGRARAAIGLLD</sequence>
<evidence type="ECO:0000256" key="2">
    <source>
        <dbReference type="ARBA" id="ARBA00013161"/>
    </source>
</evidence>
<dbReference type="PRINTS" id="PR01039">
    <property type="entry name" value="TRNASYNTHTRP"/>
</dbReference>
<dbReference type="InterPro" id="IPR014729">
    <property type="entry name" value="Rossmann-like_a/b/a_fold"/>
</dbReference>
<dbReference type="RefSeq" id="WP_203682893.1">
    <property type="nucleotide sequence ID" value="NZ_BOMW01000050.1"/>
</dbReference>
<evidence type="ECO:0000256" key="8">
    <source>
        <dbReference type="NCBIfam" id="TIGR00233"/>
    </source>
</evidence>
<keyword evidence="4 9" id="KW-0547">Nucleotide-binding</keyword>
<dbReference type="GO" id="GO:0004830">
    <property type="term" value="F:tryptophan-tRNA ligase activity"/>
    <property type="evidence" value="ECO:0007669"/>
    <property type="project" value="UniProtKB-UniRule"/>
</dbReference>
<dbReference type="SUPFAM" id="SSF52374">
    <property type="entry name" value="Nucleotidylyl transferase"/>
    <property type="match status" value="1"/>
</dbReference>
<dbReference type="PROSITE" id="PS00178">
    <property type="entry name" value="AA_TRNA_LIGASE_I"/>
    <property type="match status" value="1"/>
</dbReference>
<dbReference type="AlphaFoldDB" id="A0A919NAV6"/>
<protein>
    <recommendedName>
        <fullName evidence="2 8">Tryptophan--tRNA ligase</fullName>
        <ecNumber evidence="2 8">6.1.1.2</ecNumber>
    </recommendedName>
</protein>
<dbReference type="Pfam" id="PF00579">
    <property type="entry name" value="tRNA-synt_1b"/>
    <property type="match status" value="1"/>
</dbReference>
<comment type="similarity">
    <text evidence="1 9">Belongs to the class-I aminoacyl-tRNA synthetase family.</text>
</comment>
<dbReference type="NCBIfam" id="TIGR00233">
    <property type="entry name" value="trpS"/>
    <property type="match status" value="1"/>
</dbReference>
<dbReference type="GO" id="GO:0006436">
    <property type="term" value="P:tryptophanyl-tRNA aminoacylation"/>
    <property type="evidence" value="ECO:0007669"/>
    <property type="project" value="UniProtKB-UniRule"/>
</dbReference>
<gene>
    <name evidence="10" type="primary">trpS1</name>
    <name evidence="10" type="ORF">Asi03nite_50390</name>
</gene>
<dbReference type="PANTHER" id="PTHR43766:SF1">
    <property type="entry name" value="TRYPTOPHAN--TRNA LIGASE, MITOCHONDRIAL"/>
    <property type="match status" value="1"/>
</dbReference>
<evidence type="ECO:0000313" key="10">
    <source>
        <dbReference type="EMBL" id="GIF07501.1"/>
    </source>
</evidence>
<proteinExistence type="inferred from homology"/>
<dbReference type="Gene3D" id="3.40.50.620">
    <property type="entry name" value="HUPs"/>
    <property type="match status" value="1"/>
</dbReference>
<dbReference type="Gene3D" id="1.10.240.10">
    <property type="entry name" value="Tyrosyl-Transfer RNA Synthetase"/>
    <property type="match status" value="1"/>
</dbReference>
<evidence type="ECO:0000256" key="6">
    <source>
        <dbReference type="ARBA" id="ARBA00022917"/>
    </source>
</evidence>
<dbReference type="InterPro" id="IPR001412">
    <property type="entry name" value="aa-tRNA-synth_I_CS"/>
</dbReference>
<reference evidence="10" key="1">
    <citation type="submission" date="2021-01" db="EMBL/GenBank/DDBJ databases">
        <title>Whole genome shotgun sequence of Actinoplanes siamensis NBRC 109076.</title>
        <authorList>
            <person name="Komaki H."/>
            <person name="Tamura T."/>
        </authorList>
    </citation>
    <scope>NUCLEOTIDE SEQUENCE</scope>
    <source>
        <strain evidence="10">NBRC 109076</strain>
    </source>
</reference>
<dbReference type="GO" id="GO:0005829">
    <property type="term" value="C:cytosol"/>
    <property type="evidence" value="ECO:0007669"/>
    <property type="project" value="TreeGrafter"/>
</dbReference>
<dbReference type="InterPro" id="IPR050203">
    <property type="entry name" value="Trp-tRNA_synthetase"/>
</dbReference>
<keyword evidence="5 9" id="KW-0067">ATP-binding</keyword>
<dbReference type="InterPro" id="IPR002305">
    <property type="entry name" value="aa-tRNA-synth_Ic"/>
</dbReference>
<comment type="caution">
    <text evidence="10">The sequence shown here is derived from an EMBL/GenBank/DDBJ whole genome shotgun (WGS) entry which is preliminary data.</text>
</comment>
<evidence type="ECO:0000256" key="1">
    <source>
        <dbReference type="ARBA" id="ARBA00005594"/>
    </source>
</evidence>
<dbReference type="InterPro" id="IPR002306">
    <property type="entry name" value="Trp-tRNA-ligase"/>
</dbReference>
<keyword evidence="7 9" id="KW-0030">Aminoacyl-tRNA synthetase</keyword>
<dbReference type="Proteomes" id="UP000629619">
    <property type="component" value="Unassembled WGS sequence"/>
</dbReference>
<keyword evidence="3 9" id="KW-0436">Ligase</keyword>
<dbReference type="EC" id="6.1.1.2" evidence="2 8"/>
<keyword evidence="6 9" id="KW-0648">Protein biosynthesis</keyword>
<dbReference type="GO" id="GO:0005524">
    <property type="term" value="F:ATP binding"/>
    <property type="evidence" value="ECO:0007669"/>
    <property type="project" value="UniProtKB-KW"/>
</dbReference>
<keyword evidence="11" id="KW-1185">Reference proteome</keyword>
<dbReference type="CDD" id="cd00806">
    <property type="entry name" value="TrpRS_core"/>
    <property type="match status" value="1"/>
</dbReference>